<proteinExistence type="inferred from homology"/>
<name>A0A1S3G269_DIPOR</name>
<keyword evidence="2 3" id="KW-0416">Keratin</keyword>
<gene>
    <name evidence="5" type="primary">LOC105994040</name>
</gene>
<dbReference type="AlphaFoldDB" id="A0A1S3G269"/>
<sequence length="187" mass="19551">MSYSRCSGNFSSSSVQGCLSRSRSSCGSAFPSNLVYSTDLCAPGSCQLASSLHGGCQDTCGEPTGCQSSCVVSSPCQNSCVDPRVSTFCGPCRTTYSGSLGFGSNACHPLGYGSRSSCSLGYGWRRSYAPFYTSGSCCGASGFGSLGYGVYGFPSLSYGSRFCYPTAFPSRSFHSSCFQPFSRSGFY</sequence>
<reference evidence="5" key="1">
    <citation type="submission" date="2025-08" db="UniProtKB">
        <authorList>
            <consortium name="RefSeq"/>
        </authorList>
    </citation>
    <scope>IDENTIFICATION</scope>
    <source>
        <tissue evidence="5">Kidney</tissue>
    </source>
</reference>
<dbReference type="InParanoid" id="A0A1S3G269"/>
<evidence type="ECO:0000256" key="2">
    <source>
        <dbReference type="ARBA" id="ARBA00022744"/>
    </source>
</evidence>
<keyword evidence="4" id="KW-1185">Reference proteome</keyword>
<dbReference type="GO" id="GO:0005829">
    <property type="term" value="C:cytosol"/>
    <property type="evidence" value="ECO:0007669"/>
    <property type="project" value="UniProtKB-ARBA"/>
</dbReference>
<evidence type="ECO:0000256" key="1">
    <source>
        <dbReference type="ARBA" id="ARBA00003327"/>
    </source>
</evidence>
<accession>A0A1S3G269</accession>
<dbReference type="Pfam" id="PF05287">
    <property type="entry name" value="PMG"/>
    <property type="match status" value="1"/>
</dbReference>
<evidence type="ECO:0000313" key="4">
    <source>
        <dbReference type="Proteomes" id="UP000081671"/>
    </source>
</evidence>
<evidence type="ECO:0000313" key="5">
    <source>
        <dbReference type="RefSeq" id="XP_012882901.1"/>
    </source>
</evidence>
<dbReference type="Proteomes" id="UP000081671">
    <property type="component" value="Unplaced"/>
</dbReference>
<comment type="subunit">
    <text evidence="3">Interacts with hair keratins.</text>
</comment>
<dbReference type="RefSeq" id="XP_012882901.1">
    <property type="nucleotide sequence ID" value="XM_013027447.1"/>
</dbReference>
<organism evidence="4 5">
    <name type="scientific">Dipodomys ordii</name>
    <name type="common">Ord's kangaroo rat</name>
    <dbReference type="NCBI Taxonomy" id="10020"/>
    <lineage>
        <taxon>Eukaryota</taxon>
        <taxon>Metazoa</taxon>
        <taxon>Chordata</taxon>
        <taxon>Craniata</taxon>
        <taxon>Vertebrata</taxon>
        <taxon>Euteleostomi</taxon>
        <taxon>Mammalia</taxon>
        <taxon>Eutheria</taxon>
        <taxon>Euarchontoglires</taxon>
        <taxon>Glires</taxon>
        <taxon>Rodentia</taxon>
        <taxon>Castorimorpha</taxon>
        <taxon>Heteromyidae</taxon>
        <taxon>Dipodomyinae</taxon>
        <taxon>Dipodomys</taxon>
    </lineage>
</organism>
<evidence type="ECO:0000256" key="3">
    <source>
        <dbReference type="RuleBase" id="RU369044"/>
    </source>
</evidence>
<comment type="function">
    <text evidence="1 3">In the hair cortex, hair keratin intermediate filaments are embedded in an interfilamentous matrix, consisting of hair keratin-associated proteins (KRTAP), which are essential for the formation of a rigid and resistant hair shaft through their extensive disulfide bond cross-linking with abundant cysteine residues of hair keratins. The matrix proteins include the high-sulfur and high-glycine-tyrosine keratins.</text>
</comment>
<dbReference type="GO" id="GO:0045095">
    <property type="term" value="C:keratin filament"/>
    <property type="evidence" value="ECO:0007669"/>
    <property type="project" value="UniProtKB-UniRule"/>
</dbReference>
<dbReference type="PROSITE" id="PS51257">
    <property type="entry name" value="PROKAR_LIPOPROTEIN"/>
    <property type="match status" value="1"/>
</dbReference>
<comment type="similarity">
    <text evidence="3">Belongs to the PMG family.</text>
</comment>
<protein>
    <recommendedName>
        <fullName evidence="3">Keratin-associated protein</fullName>
    </recommendedName>
</protein>
<dbReference type="KEGG" id="dord:105994040"/>
<dbReference type="OrthoDB" id="9626821at2759"/>
<dbReference type="InterPro" id="IPR007951">
    <property type="entry name" value="KRTAP_PMG"/>
</dbReference>
<dbReference type="GeneID" id="105994040"/>